<evidence type="ECO:0000256" key="1">
    <source>
        <dbReference type="SAM" id="Phobius"/>
    </source>
</evidence>
<feature type="transmembrane region" description="Helical" evidence="1">
    <location>
        <begin position="50"/>
        <end position="70"/>
    </location>
</feature>
<protein>
    <recommendedName>
        <fullName evidence="4">DUF2269 domain-containing protein</fullName>
    </recommendedName>
</protein>
<dbReference type="InterPro" id="IPR018729">
    <property type="entry name" value="DUF2269_transmembrane"/>
</dbReference>
<dbReference type="Pfam" id="PF10027">
    <property type="entry name" value="DUF2269"/>
    <property type="match status" value="1"/>
</dbReference>
<dbReference type="RefSeq" id="WP_065986727.1">
    <property type="nucleotide sequence ID" value="NZ_MDEN01000051.1"/>
</dbReference>
<keyword evidence="1" id="KW-1133">Transmembrane helix</keyword>
<proteinExistence type="predicted"/>
<dbReference type="AlphaFoldDB" id="A0A1C2EEE3"/>
<dbReference type="OrthoDB" id="9786302at2"/>
<organism evidence="2 3">
    <name type="scientific">Pseudomonas graminis</name>
    <dbReference type="NCBI Taxonomy" id="158627"/>
    <lineage>
        <taxon>Bacteria</taxon>
        <taxon>Pseudomonadati</taxon>
        <taxon>Pseudomonadota</taxon>
        <taxon>Gammaproteobacteria</taxon>
        <taxon>Pseudomonadales</taxon>
        <taxon>Pseudomonadaceae</taxon>
        <taxon>Pseudomonas</taxon>
    </lineage>
</organism>
<keyword evidence="1" id="KW-0812">Transmembrane</keyword>
<evidence type="ECO:0008006" key="4">
    <source>
        <dbReference type="Google" id="ProtNLM"/>
    </source>
</evidence>
<feature type="transmembrane region" description="Helical" evidence="1">
    <location>
        <begin position="120"/>
        <end position="139"/>
    </location>
</feature>
<gene>
    <name evidence="2" type="ORF">BBI10_03320</name>
</gene>
<evidence type="ECO:0000313" key="3">
    <source>
        <dbReference type="Proteomes" id="UP000095143"/>
    </source>
</evidence>
<reference evidence="2 3" key="1">
    <citation type="submission" date="2016-08" db="EMBL/GenBank/DDBJ databases">
        <title>Whole genome sequence of Pseudomonas graminis strain UASWS1507, a potential biological control agent for agriculture.</title>
        <authorList>
            <person name="Crovadore J."/>
            <person name="Calmin G."/>
            <person name="Chablais R."/>
            <person name="Cochard B."/>
            <person name="Lefort F."/>
        </authorList>
    </citation>
    <scope>NUCLEOTIDE SEQUENCE [LARGE SCALE GENOMIC DNA]</scope>
    <source>
        <strain evidence="2 3">UASWS1507</strain>
    </source>
</reference>
<evidence type="ECO:0000313" key="2">
    <source>
        <dbReference type="EMBL" id="OCX25290.1"/>
    </source>
</evidence>
<feature type="transmembrane region" description="Helical" evidence="1">
    <location>
        <begin position="82"/>
        <end position="100"/>
    </location>
</feature>
<comment type="caution">
    <text evidence="2">The sequence shown here is derived from an EMBL/GenBank/DDBJ whole genome shotgun (WGS) entry which is preliminary data.</text>
</comment>
<accession>A0A1C2EEE3</accession>
<feature type="transmembrane region" description="Helical" evidence="1">
    <location>
        <begin position="6"/>
        <end position="30"/>
    </location>
</feature>
<sequence length="142" mass="15770">MEHFAALKILHIASTVLLFICALGLIVWIVRGRRAGDATVQNRAMQRPWAFVWVLMGVCLLTLPISGWWLVHYAGWPLGQTWLLAASVLYLFGALSWAWLAVRVNRLRRPVIVGNSRFTLALAIFSVVCFVAIAGLMGAKPV</sequence>
<keyword evidence="1" id="KW-0472">Membrane</keyword>
<dbReference type="Proteomes" id="UP000095143">
    <property type="component" value="Unassembled WGS sequence"/>
</dbReference>
<name>A0A1C2EEE3_9PSED</name>
<dbReference type="EMBL" id="MDEN01000051">
    <property type="protein sequence ID" value="OCX25290.1"/>
    <property type="molecule type" value="Genomic_DNA"/>
</dbReference>